<organism evidence="1">
    <name type="scientific">Sesamum latifolium</name>
    <dbReference type="NCBI Taxonomy" id="2727402"/>
    <lineage>
        <taxon>Eukaryota</taxon>
        <taxon>Viridiplantae</taxon>
        <taxon>Streptophyta</taxon>
        <taxon>Embryophyta</taxon>
        <taxon>Tracheophyta</taxon>
        <taxon>Spermatophyta</taxon>
        <taxon>Magnoliopsida</taxon>
        <taxon>eudicotyledons</taxon>
        <taxon>Gunneridae</taxon>
        <taxon>Pentapetalae</taxon>
        <taxon>asterids</taxon>
        <taxon>lamiids</taxon>
        <taxon>Lamiales</taxon>
        <taxon>Pedaliaceae</taxon>
        <taxon>Sesamum</taxon>
    </lineage>
</organism>
<dbReference type="PANTHER" id="PTHR33116">
    <property type="entry name" value="REVERSE TRANSCRIPTASE ZINC-BINDING DOMAIN-CONTAINING PROTEIN-RELATED-RELATED"/>
    <property type="match status" value="1"/>
</dbReference>
<proteinExistence type="predicted"/>
<dbReference type="PANTHER" id="PTHR33116:SF76">
    <property type="entry name" value="DUF4283 DOMAIN-CONTAINING PROTEIN"/>
    <property type="match status" value="1"/>
</dbReference>
<reference evidence="1" key="1">
    <citation type="submission" date="2020-06" db="EMBL/GenBank/DDBJ databases">
        <authorList>
            <person name="Li T."/>
            <person name="Hu X."/>
            <person name="Zhang T."/>
            <person name="Song X."/>
            <person name="Zhang H."/>
            <person name="Dai N."/>
            <person name="Sheng W."/>
            <person name="Hou X."/>
            <person name="Wei L."/>
        </authorList>
    </citation>
    <scope>NUCLEOTIDE SEQUENCE</scope>
    <source>
        <strain evidence="1">KEN1</strain>
        <tissue evidence="1">Leaf</tissue>
    </source>
</reference>
<evidence type="ECO:0000313" key="1">
    <source>
        <dbReference type="EMBL" id="KAL0417210.1"/>
    </source>
</evidence>
<dbReference type="AlphaFoldDB" id="A0AAW2UM16"/>
<protein>
    <submittedName>
        <fullName evidence="1">Uncharacterized protein</fullName>
    </submittedName>
</protein>
<reference evidence="1" key="2">
    <citation type="journal article" date="2024" name="Plant">
        <title>Genomic evolution and insights into agronomic trait innovations of Sesamum species.</title>
        <authorList>
            <person name="Miao H."/>
            <person name="Wang L."/>
            <person name="Qu L."/>
            <person name="Liu H."/>
            <person name="Sun Y."/>
            <person name="Le M."/>
            <person name="Wang Q."/>
            <person name="Wei S."/>
            <person name="Zheng Y."/>
            <person name="Lin W."/>
            <person name="Duan Y."/>
            <person name="Cao H."/>
            <person name="Xiong S."/>
            <person name="Wang X."/>
            <person name="Wei L."/>
            <person name="Li C."/>
            <person name="Ma Q."/>
            <person name="Ju M."/>
            <person name="Zhao R."/>
            <person name="Li G."/>
            <person name="Mu C."/>
            <person name="Tian Q."/>
            <person name="Mei H."/>
            <person name="Zhang T."/>
            <person name="Gao T."/>
            <person name="Zhang H."/>
        </authorList>
    </citation>
    <scope>NUCLEOTIDE SEQUENCE</scope>
    <source>
        <strain evidence="1">KEN1</strain>
    </source>
</reference>
<gene>
    <name evidence="1" type="ORF">Slati_3552900</name>
</gene>
<accession>A0AAW2UM16</accession>
<sequence>MVNHLIVSRSAAAVRDILLSILNYQEGFLPLRYLGLPLLASRLSIADCKPLLLKIDSRIKGWDGIVLSFAGRVQLVKSVLVSLQVYWAMAFILPKKIIQEIEKRLRSFLWKGSTGAEYAKVSWQQVCQPIKEGGLGIKDLLALNRGLMSRHLWKLILGDRSSLWVDWIMHYRLRQYSVWTVGDRSGSWGWRKLIRLRGVIRPFIEYRIGSGTSFLLWHDPWHEMGPLLTRFSLGPRHTSTLPMALLSRVIVEGVWRWPQRRCLESIQITHSLLLIHGGEDRIICRAKGERNARIFKHTSRTPLDIARVVVNEIRELIISKELPHTVSSRGLYGRSPGLSRDAAV</sequence>
<dbReference type="EMBL" id="JACGWN010000012">
    <property type="protein sequence ID" value="KAL0417210.1"/>
    <property type="molecule type" value="Genomic_DNA"/>
</dbReference>
<name>A0AAW2UM16_9LAMI</name>
<comment type="caution">
    <text evidence="1">The sequence shown here is derived from an EMBL/GenBank/DDBJ whole genome shotgun (WGS) entry which is preliminary data.</text>
</comment>